<dbReference type="InterPro" id="IPR036736">
    <property type="entry name" value="ACP-like_sf"/>
</dbReference>
<organism evidence="1 2">
    <name type="scientific">Zobellia galactanivorans (strain DSM 12802 / CCUG 47099 / CIP 106680 / NCIMB 13871 / Dsij)</name>
    <dbReference type="NCBI Taxonomy" id="63186"/>
    <lineage>
        <taxon>Bacteria</taxon>
        <taxon>Pseudomonadati</taxon>
        <taxon>Bacteroidota</taxon>
        <taxon>Flavobacteriia</taxon>
        <taxon>Flavobacteriales</taxon>
        <taxon>Flavobacteriaceae</taxon>
        <taxon>Zobellia</taxon>
    </lineage>
</organism>
<accession>G0L1V7</accession>
<dbReference type="Gene3D" id="1.10.1200.10">
    <property type="entry name" value="ACP-like"/>
    <property type="match status" value="1"/>
</dbReference>
<reference evidence="1 2" key="2">
    <citation type="journal article" date="2012" name="Environ. Microbiol.">
        <title>Characterization of the first alginolytic operons in a marine bacterium: from their emergence in marine Flavobacteriia to their independent transfers to marine Proteobacteria and human gut Bacteroides.</title>
        <authorList>
            <person name="Thomas F."/>
            <person name="Barbeyron T."/>
            <person name="Tonon T."/>
            <person name="Genicot S."/>
            <person name="Czjzek M."/>
            <person name="Michel G."/>
        </authorList>
    </citation>
    <scope>NUCLEOTIDE SEQUENCE [LARGE SCALE GENOMIC DNA]</scope>
    <source>
        <strain evidence="2">DSM 12802 / CCUG 47099 / CIP 106680 / NCIMB 13871 / Dsij</strain>
    </source>
</reference>
<dbReference type="AlphaFoldDB" id="G0L1V7"/>
<name>G0L1V7_ZOBGA</name>
<proteinExistence type="predicted"/>
<reference evidence="2" key="1">
    <citation type="submission" date="2009-07" db="EMBL/GenBank/DDBJ databases">
        <title>Complete genome sequence of Zobellia galactanivorans Dsij.</title>
        <authorList>
            <consortium name="Genoscope - CEA"/>
        </authorList>
    </citation>
    <scope>NUCLEOTIDE SEQUENCE [LARGE SCALE GENOMIC DNA]</scope>
    <source>
        <strain evidence="2">DSM 12802 / CCUG 47099 / CIP 106680 / NCIMB 13871 / Dsij</strain>
    </source>
</reference>
<dbReference type="STRING" id="63186.ZOBELLIA_3790"/>
<dbReference type="HOGENOM" id="CLU_3190973_0_0_10"/>
<protein>
    <recommendedName>
        <fullName evidence="3">Carrier domain-containing protein</fullName>
    </recommendedName>
</protein>
<evidence type="ECO:0008006" key="3">
    <source>
        <dbReference type="Google" id="ProtNLM"/>
    </source>
</evidence>
<keyword evidence="2" id="KW-1185">Reference proteome</keyword>
<gene>
    <name evidence="1" type="ordered locus">zobellia_3790</name>
</gene>
<dbReference type="EMBL" id="FP476056">
    <property type="protein sequence ID" value="CAZ97928.1"/>
    <property type="molecule type" value="Genomic_DNA"/>
</dbReference>
<evidence type="ECO:0000313" key="1">
    <source>
        <dbReference type="EMBL" id="CAZ97928.1"/>
    </source>
</evidence>
<dbReference type="KEGG" id="zga:ZOBELLIA_3790"/>
<dbReference type="Proteomes" id="UP000008898">
    <property type="component" value="Chromosome"/>
</dbReference>
<dbReference type="OrthoDB" id="4317020at2"/>
<evidence type="ECO:0000313" key="2">
    <source>
        <dbReference type="Proteomes" id="UP000008898"/>
    </source>
</evidence>
<dbReference type="SUPFAM" id="SSF47336">
    <property type="entry name" value="ACP-like"/>
    <property type="match status" value="1"/>
</dbReference>
<sequence>MAALRLTPRINEEIEYNFPLKKIFELPTIAEYLKYIEETLTFLLKE</sequence>